<dbReference type="InterPro" id="IPR004245">
    <property type="entry name" value="DUF229"/>
</dbReference>
<dbReference type="EMBL" id="CAJVCH010211618">
    <property type="protein sequence ID" value="CAG7731387.1"/>
    <property type="molecule type" value="Genomic_DNA"/>
</dbReference>
<accession>A0A8J2P9R8</accession>
<feature type="non-terminal residue" evidence="1">
    <location>
        <position position="1"/>
    </location>
</feature>
<name>A0A8J2P9R8_9HEXA</name>
<dbReference type="Pfam" id="PF02995">
    <property type="entry name" value="DUF229"/>
    <property type="match status" value="1"/>
</dbReference>
<sequence>RPICCCFREIHRVTQNRSKYDTSADWHIRFSPDCVKISNASSGTNVTSGFLEIQCTTTTNGTDIKLKEYIASVVPPEIHTNKTRAKVEYWHGERVDSGEDDQMEIKKRASLPPNVLILGIDSTSRLHMYRSLKETKEFLMENDFVEMRGYTKTGVNTFPNMMSILGGMEENHYPCWKDKKNFLDDCPLIWKNFSSSNYITALLEDSAGIANFNYMKTGFLEQPTDYYFRPVTVAYHDKLSHAYSYSGCVGGMTQTNFMLQYLQDFVVEMGRNEVPYFLLSWFSTLGHQDINNLKPMDSTFRQVLSDFVNEESYNSNNTIIFFISDHGYRFGSYRETFLGYYEDSLPFFYVRIPPTLKLSHPDWWDNLRINSHRLTSPLDLHATLEDILSLNYASSAKKPFPFTHSNWDASWRQVYSFFEETPLNRSCVSSGVPQLYCRCGVTPTADTISNSSIKFGEFVIKAVNGLLLEFILNDTCVPLQFSKFLYRRELSEGEVWNNFGELITYEDHLVGLEATPSKAHFEARVWLFQNDTMMLIGDVSRINSYKGQNDCIKDYTLKNFCMCRNYWLKFRTQKIGK</sequence>
<comment type="caution">
    <text evidence="1">The sequence shown here is derived from an EMBL/GenBank/DDBJ whole genome shotgun (WGS) entry which is preliminary data.</text>
</comment>
<evidence type="ECO:0000313" key="2">
    <source>
        <dbReference type="Proteomes" id="UP000708208"/>
    </source>
</evidence>
<dbReference type="PANTHER" id="PTHR10974:SF1">
    <property type="entry name" value="FI08016P-RELATED"/>
    <property type="match status" value="1"/>
</dbReference>
<organism evidence="1 2">
    <name type="scientific">Allacma fusca</name>
    <dbReference type="NCBI Taxonomy" id="39272"/>
    <lineage>
        <taxon>Eukaryota</taxon>
        <taxon>Metazoa</taxon>
        <taxon>Ecdysozoa</taxon>
        <taxon>Arthropoda</taxon>
        <taxon>Hexapoda</taxon>
        <taxon>Collembola</taxon>
        <taxon>Symphypleona</taxon>
        <taxon>Sminthuridae</taxon>
        <taxon>Allacma</taxon>
    </lineage>
</organism>
<evidence type="ECO:0000313" key="1">
    <source>
        <dbReference type="EMBL" id="CAG7731387.1"/>
    </source>
</evidence>
<dbReference type="OrthoDB" id="413313at2759"/>
<dbReference type="PANTHER" id="PTHR10974">
    <property type="entry name" value="FI08016P-RELATED"/>
    <property type="match status" value="1"/>
</dbReference>
<dbReference type="GO" id="GO:0005615">
    <property type="term" value="C:extracellular space"/>
    <property type="evidence" value="ECO:0007669"/>
    <property type="project" value="TreeGrafter"/>
</dbReference>
<keyword evidence="2" id="KW-1185">Reference proteome</keyword>
<gene>
    <name evidence="1" type="ORF">AFUS01_LOCUS19982</name>
</gene>
<dbReference type="CDD" id="cd16021">
    <property type="entry name" value="ALP_like"/>
    <property type="match status" value="1"/>
</dbReference>
<dbReference type="AlphaFoldDB" id="A0A8J2P9R8"/>
<protein>
    <submittedName>
        <fullName evidence="1">Uncharacterized protein</fullName>
    </submittedName>
</protein>
<dbReference type="FunFam" id="3.40.720.10:FF:000017">
    <property type="entry name" value="Predicted protein"/>
    <property type="match status" value="1"/>
</dbReference>
<dbReference type="Proteomes" id="UP000708208">
    <property type="component" value="Unassembled WGS sequence"/>
</dbReference>
<proteinExistence type="predicted"/>
<reference evidence="1" key="1">
    <citation type="submission" date="2021-06" db="EMBL/GenBank/DDBJ databases">
        <authorList>
            <person name="Hodson N. C."/>
            <person name="Mongue J. A."/>
            <person name="Jaron S. K."/>
        </authorList>
    </citation>
    <scope>NUCLEOTIDE SEQUENCE</scope>
</reference>